<dbReference type="EMBL" id="JBHMDO010000009">
    <property type="protein sequence ID" value="MFB9325174.1"/>
    <property type="molecule type" value="Genomic_DNA"/>
</dbReference>
<dbReference type="CDD" id="cd06225">
    <property type="entry name" value="HAMP"/>
    <property type="match status" value="1"/>
</dbReference>
<comment type="similarity">
    <text evidence="8">Belongs to the methyl-accepting chemotaxis (MCP) protein family.</text>
</comment>
<protein>
    <submittedName>
        <fullName evidence="13">Methyl-accepting chemotaxis protein</fullName>
    </submittedName>
</protein>
<dbReference type="InterPro" id="IPR033479">
    <property type="entry name" value="dCache_1"/>
</dbReference>
<reference evidence="13 14" key="1">
    <citation type="submission" date="2024-09" db="EMBL/GenBank/DDBJ databases">
        <authorList>
            <person name="Sun Q."/>
            <person name="Mori K."/>
        </authorList>
    </citation>
    <scope>NUCLEOTIDE SEQUENCE [LARGE SCALE GENOMIC DNA]</scope>
    <source>
        <strain evidence="13 14">TISTR 2452</strain>
    </source>
</reference>
<evidence type="ECO:0000256" key="8">
    <source>
        <dbReference type="ARBA" id="ARBA00029447"/>
    </source>
</evidence>
<proteinExistence type="inferred from homology"/>
<comment type="caution">
    <text evidence="13">The sequence shown here is derived from an EMBL/GenBank/DDBJ whole genome shotgun (WGS) entry which is preliminary data.</text>
</comment>
<organism evidence="13 14">
    <name type="scientific">Paenibacillus aurantiacus</name>
    <dbReference type="NCBI Taxonomy" id="1936118"/>
    <lineage>
        <taxon>Bacteria</taxon>
        <taxon>Bacillati</taxon>
        <taxon>Bacillota</taxon>
        <taxon>Bacilli</taxon>
        <taxon>Bacillales</taxon>
        <taxon>Paenibacillaceae</taxon>
        <taxon>Paenibacillus</taxon>
    </lineage>
</organism>
<dbReference type="Proteomes" id="UP001589747">
    <property type="component" value="Unassembled WGS sequence"/>
</dbReference>
<dbReference type="SMART" id="SM00304">
    <property type="entry name" value="HAMP"/>
    <property type="match status" value="1"/>
</dbReference>
<evidence type="ECO:0000313" key="14">
    <source>
        <dbReference type="Proteomes" id="UP001589747"/>
    </source>
</evidence>
<dbReference type="CDD" id="cd12914">
    <property type="entry name" value="PDC1_DGC_like"/>
    <property type="match status" value="1"/>
</dbReference>
<dbReference type="Pfam" id="PF02743">
    <property type="entry name" value="dCache_1"/>
    <property type="match status" value="1"/>
</dbReference>
<evidence type="ECO:0000259" key="11">
    <source>
        <dbReference type="PROSITE" id="PS50111"/>
    </source>
</evidence>
<feature type="domain" description="Methyl-accepting transducer" evidence="11">
    <location>
        <begin position="400"/>
        <end position="657"/>
    </location>
</feature>
<evidence type="ECO:0000313" key="13">
    <source>
        <dbReference type="EMBL" id="MFB9325174.1"/>
    </source>
</evidence>
<evidence type="ECO:0000256" key="5">
    <source>
        <dbReference type="ARBA" id="ARBA00022989"/>
    </source>
</evidence>
<feature type="domain" description="HAMP" evidence="12">
    <location>
        <begin position="329"/>
        <end position="381"/>
    </location>
</feature>
<keyword evidence="5 10" id="KW-1133">Transmembrane helix</keyword>
<evidence type="ECO:0000256" key="6">
    <source>
        <dbReference type="ARBA" id="ARBA00023136"/>
    </source>
</evidence>
<evidence type="ECO:0000259" key="12">
    <source>
        <dbReference type="PROSITE" id="PS50885"/>
    </source>
</evidence>
<keyword evidence="14" id="KW-1185">Reference proteome</keyword>
<keyword evidence="2" id="KW-1003">Cell membrane</keyword>
<evidence type="ECO:0000256" key="7">
    <source>
        <dbReference type="ARBA" id="ARBA00023224"/>
    </source>
</evidence>
<dbReference type="RefSeq" id="WP_377490502.1">
    <property type="nucleotide sequence ID" value="NZ_JBHMDO010000009.1"/>
</dbReference>
<accession>A0ABV5KJ35</accession>
<dbReference type="Gene3D" id="1.10.287.950">
    <property type="entry name" value="Methyl-accepting chemotaxis protein"/>
    <property type="match status" value="1"/>
</dbReference>
<dbReference type="InterPro" id="IPR029151">
    <property type="entry name" value="Sensor-like_sf"/>
</dbReference>
<evidence type="ECO:0000256" key="1">
    <source>
        <dbReference type="ARBA" id="ARBA00004651"/>
    </source>
</evidence>
<dbReference type="Pfam" id="PF00672">
    <property type="entry name" value="HAMP"/>
    <property type="match status" value="1"/>
</dbReference>
<name>A0ABV5KJ35_9BACL</name>
<dbReference type="PANTHER" id="PTHR32089:SF112">
    <property type="entry name" value="LYSOZYME-LIKE PROTEIN-RELATED"/>
    <property type="match status" value="1"/>
</dbReference>
<keyword evidence="3" id="KW-0145">Chemotaxis</keyword>
<dbReference type="Gene3D" id="6.10.340.10">
    <property type="match status" value="1"/>
</dbReference>
<dbReference type="InterPro" id="IPR003660">
    <property type="entry name" value="HAMP_dom"/>
</dbReference>
<keyword evidence="4 10" id="KW-0812">Transmembrane</keyword>
<dbReference type="CDD" id="cd12912">
    <property type="entry name" value="PDC2_MCP_like"/>
    <property type="match status" value="1"/>
</dbReference>
<gene>
    <name evidence="13" type="ORF">ACFFSY_04485</name>
</gene>
<evidence type="ECO:0000256" key="4">
    <source>
        <dbReference type="ARBA" id="ARBA00022692"/>
    </source>
</evidence>
<sequence>MKEQHKRRDFRWNAISLRVRLPFLISVLVLLAVIGSGVASYMISSDLLLRKSKDEMTANAIRIGEGMWTTADLVMQSVHMVSVHNTFKDLIAARNEGSMNDAVFFSDANALYTKAQGILTESFEGSKGMNSLMVLDSKGTILANSNPDSVGESRADREYFLEALKGTSFISDAIISKSTGKLLVAFAEPIKSKDGDIIGVFAATVGSEFFTDRLKNIRINGEGSVSVASRSGIVIYHSLNKEAVGKTLEDEELLTLQKEKAEEAVVQKSLDKDDAYLSYSLIPGSDWTVFVQDSYADIKRPLDSLLTRIVIATAIAVVIAIAAGALISRVIANPIIRLSGLFKQLAGGDLTVRAEGKFQGELIGLADSFNAMADNNKALIASMNESIDVLNASTSKLDAASRQTAHLVGETSATTMEIATAVESQSHDTEHIVDSFSGFGDRVASASENARSVKARAERIMDVFQTSKETVERLSDINSQNETQVRSISGITRKLEESASSIGSITGAITTLASQTNLLALNASIEAARAGEHGRGFAVVASEIRKLAEQSAKQSGEIDAIIAKTLTYVAENNRSVNEIIGISALQDTYVGETKQAFDTILGNVMDIVDQIKAMAGALDQMEKDKDVVLMSAQQLSAAGEQISASVEEVTASVQEQSSMVGGLADMVKTIERLSEELKDHAKHFRL</sequence>
<dbReference type="InterPro" id="IPR004089">
    <property type="entry name" value="MCPsignal_dom"/>
</dbReference>
<dbReference type="SMART" id="SM00283">
    <property type="entry name" value="MA"/>
    <property type="match status" value="1"/>
</dbReference>
<dbReference type="Gene3D" id="3.30.450.20">
    <property type="entry name" value="PAS domain"/>
    <property type="match status" value="1"/>
</dbReference>
<evidence type="ECO:0000256" key="9">
    <source>
        <dbReference type="PROSITE-ProRule" id="PRU00284"/>
    </source>
</evidence>
<dbReference type="PROSITE" id="PS50885">
    <property type="entry name" value="HAMP"/>
    <property type="match status" value="1"/>
</dbReference>
<dbReference type="Pfam" id="PF00015">
    <property type="entry name" value="MCPsignal"/>
    <property type="match status" value="1"/>
</dbReference>
<feature type="transmembrane region" description="Helical" evidence="10">
    <location>
        <begin position="21"/>
        <end position="43"/>
    </location>
</feature>
<feature type="transmembrane region" description="Helical" evidence="10">
    <location>
        <begin position="305"/>
        <end position="327"/>
    </location>
</feature>
<evidence type="ECO:0000256" key="3">
    <source>
        <dbReference type="ARBA" id="ARBA00022500"/>
    </source>
</evidence>
<evidence type="ECO:0000256" key="2">
    <source>
        <dbReference type="ARBA" id="ARBA00022475"/>
    </source>
</evidence>
<evidence type="ECO:0000256" key="10">
    <source>
        <dbReference type="SAM" id="Phobius"/>
    </source>
</evidence>
<dbReference type="PROSITE" id="PS50111">
    <property type="entry name" value="CHEMOTAXIS_TRANSDUC_2"/>
    <property type="match status" value="1"/>
</dbReference>
<keyword evidence="7 9" id="KW-0807">Transducer</keyword>
<keyword evidence="6 10" id="KW-0472">Membrane</keyword>
<dbReference type="PANTHER" id="PTHR32089">
    <property type="entry name" value="METHYL-ACCEPTING CHEMOTAXIS PROTEIN MCPB"/>
    <property type="match status" value="1"/>
</dbReference>
<dbReference type="SUPFAM" id="SSF103190">
    <property type="entry name" value="Sensory domain-like"/>
    <property type="match status" value="1"/>
</dbReference>
<comment type="subcellular location">
    <subcellularLocation>
        <location evidence="1">Cell membrane</location>
        <topology evidence="1">Multi-pass membrane protein</topology>
    </subcellularLocation>
</comment>
<dbReference type="SUPFAM" id="SSF58104">
    <property type="entry name" value="Methyl-accepting chemotaxis protein (MCP) signaling domain"/>
    <property type="match status" value="1"/>
</dbReference>